<comment type="similarity">
    <text evidence="2">Belongs to the zinc-containing alcohol dehydrogenase family. Quinone oxidoreductase subfamily.</text>
</comment>
<keyword evidence="9" id="KW-0496">Mitochondrion</keyword>
<evidence type="ECO:0000256" key="12">
    <source>
        <dbReference type="ARBA" id="ARBA00048843"/>
    </source>
</evidence>
<dbReference type="PANTHER" id="PTHR43981">
    <property type="entry name" value="ENOYL-[ACYL-CARRIER-PROTEIN] REDUCTASE, MITOCHONDRIAL"/>
    <property type="match status" value="1"/>
</dbReference>
<dbReference type="SUPFAM" id="SSF51735">
    <property type="entry name" value="NAD(P)-binding Rossmann-fold domains"/>
    <property type="match status" value="1"/>
</dbReference>
<comment type="caution">
    <text evidence="14">The sequence shown here is derived from an EMBL/GenBank/DDBJ whole genome shotgun (WGS) entry which is preliminary data.</text>
</comment>
<dbReference type="InterPro" id="IPR020843">
    <property type="entry name" value="ER"/>
</dbReference>
<evidence type="ECO:0000256" key="7">
    <source>
        <dbReference type="ARBA" id="ARBA00023002"/>
    </source>
</evidence>
<comment type="catalytic activity">
    <reaction evidence="12">
        <text>a 2,3-saturated acyl-[ACP] + NADP(+) = a (2E)-enoyl-[ACP] + NADPH + H(+)</text>
        <dbReference type="Rhea" id="RHEA:22564"/>
        <dbReference type="Rhea" id="RHEA-COMP:9925"/>
        <dbReference type="Rhea" id="RHEA-COMP:9926"/>
        <dbReference type="ChEBI" id="CHEBI:15378"/>
        <dbReference type="ChEBI" id="CHEBI:57783"/>
        <dbReference type="ChEBI" id="CHEBI:58349"/>
        <dbReference type="ChEBI" id="CHEBI:78784"/>
        <dbReference type="ChEBI" id="CHEBI:78785"/>
        <dbReference type="EC" id="1.3.1.104"/>
    </reaction>
</comment>
<comment type="subcellular location">
    <subcellularLocation>
        <location evidence="1">Mitochondrion</location>
    </subcellularLocation>
</comment>
<dbReference type="EC" id="1.3.1.104" evidence="11"/>
<keyword evidence="3" id="KW-0444">Lipid biosynthesis</keyword>
<dbReference type="EMBL" id="CAJMWS010000319">
    <property type="protein sequence ID" value="CAE6417494.1"/>
    <property type="molecule type" value="Genomic_DNA"/>
</dbReference>
<evidence type="ECO:0000256" key="9">
    <source>
        <dbReference type="ARBA" id="ARBA00023128"/>
    </source>
</evidence>
<dbReference type="CDD" id="cd08290">
    <property type="entry name" value="ETR"/>
    <property type="match status" value="1"/>
</dbReference>
<keyword evidence="4" id="KW-0276">Fatty acid metabolism</keyword>
<evidence type="ECO:0000256" key="6">
    <source>
        <dbReference type="ARBA" id="ARBA00022946"/>
    </source>
</evidence>
<name>A0A8H3AEF6_9AGAM</name>
<dbReference type="Gene3D" id="3.90.180.10">
    <property type="entry name" value="Medium-chain alcohol dehydrogenases, catalytic domain"/>
    <property type="match status" value="1"/>
</dbReference>
<dbReference type="AlphaFoldDB" id="A0A8H3AEF6"/>
<dbReference type="Proteomes" id="UP000663846">
    <property type="component" value="Unassembled WGS sequence"/>
</dbReference>
<keyword evidence="6" id="KW-0809">Transit peptide</keyword>
<organism evidence="14 15">
    <name type="scientific">Rhizoctonia solani</name>
    <dbReference type="NCBI Taxonomy" id="456999"/>
    <lineage>
        <taxon>Eukaryota</taxon>
        <taxon>Fungi</taxon>
        <taxon>Dikarya</taxon>
        <taxon>Basidiomycota</taxon>
        <taxon>Agaricomycotina</taxon>
        <taxon>Agaricomycetes</taxon>
        <taxon>Cantharellales</taxon>
        <taxon>Ceratobasidiaceae</taxon>
        <taxon>Rhizoctonia</taxon>
    </lineage>
</organism>
<evidence type="ECO:0000313" key="15">
    <source>
        <dbReference type="Proteomes" id="UP000663846"/>
    </source>
</evidence>
<feature type="domain" description="Enoyl reductase (ER)" evidence="13">
    <location>
        <begin position="54"/>
        <end position="389"/>
    </location>
</feature>
<dbReference type="InterPro" id="IPR036291">
    <property type="entry name" value="NAD(P)-bd_dom_sf"/>
</dbReference>
<evidence type="ECO:0000259" key="13">
    <source>
        <dbReference type="SMART" id="SM00829"/>
    </source>
</evidence>
<evidence type="ECO:0000256" key="5">
    <source>
        <dbReference type="ARBA" id="ARBA00022857"/>
    </source>
</evidence>
<reference evidence="14" key="1">
    <citation type="submission" date="2021-01" db="EMBL/GenBank/DDBJ databases">
        <authorList>
            <person name="Kaushik A."/>
        </authorList>
    </citation>
    <scope>NUCLEOTIDE SEQUENCE</scope>
    <source>
        <strain evidence="14">AG1-1C</strain>
    </source>
</reference>
<keyword evidence="5" id="KW-0521">NADP</keyword>
<evidence type="ECO:0000313" key="14">
    <source>
        <dbReference type="EMBL" id="CAE6417494.1"/>
    </source>
</evidence>
<dbReference type="GO" id="GO:0006633">
    <property type="term" value="P:fatty acid biosynthetic process"/>
    <property type="evidence" value="ECO:0007669"/>
    <property type="project" value="UniProtKB-KW"/>
</dbReference>
<evidence type="ECO:0000256" key="2">
    <source>
        <dbReference type="ARBA" id="ARBA00010371"/>
    </source>
</evidence>
<dbReference type="InterPro" id="IPR013149">
    <property type="entry name" value="ADH-like_C"/>
</dbReference>
<protein>
    <recommendedName>
        <fullName evidence="11">enoyl-[acyl-carrier-protein] reductase</fullName>
        <ecNumber evidence="11">1.3.1.104</ecNumber>
    </recommendedName>
</protein>
<dbReference type="SUPFAM" id="SSF50129">
    <property type="entry name" value="GroES-like"/>
    <property type="match status" value="1"/>
</dbReference>
<keyword evidence="7" id="KW-0560">Oxidoreductase</keyword>
<keyword evidence="10" id="KW-0275">Fatty acid biosynthesis</keyword>
<evidence type="ECO:0000256" key="4">
    <source>
        <dbReference type="ARBA" id="ARBA00022832"/>
    </source>
</evidence>
<dbReference type="Pfam" id="PF00107">
    <property type="entry name" value="ADH_zinc_N"/>
    <property type="match status" value="1"/>
</dbReference>
<keyword evidence="8" id="KW-0443">Lipid metabolism</keyword>
<dbReference type="GO" id="GO:0005739">
    <property type="term" value="C:mitochondrion"/>
    <property type="evidence" value="ECO:0007669"/>
    <property type="project" value="UniProtKB-SubCell"/>
</dbReference>
<dbReference type="Gene3D" id="3.40.50.720">
    <property type="entry name" value="NAD(P)-binding Rossmann-like Domain"/>
    <property type="match status" value="1"/>
</dbReference>
<evidence type="ECO:0000256" key="3">
    <source>
        <dbReference type="ARBA" id="ARBA00022516"/>
    </source>
</evidence>
<gene>
    <name evidence="14" type="ORF">RDB_LOCUS80751</name>
</gene>
<dbReference type="GO" id="GO:0141148">
    <property type="term" value="F:enoyl-[acyl-carrier-protein] reductase (NADPH) activity"/>
    <property type="evidence" value="ECO:0007669"/>
    <property type="project" value="UniProtKB-EC"/>
</dbReference>
<evidence type="ECO:0000256" key="1">
    <source>
        <dbReference type="ARBA" id="ARBA00004173"/>
    </source>
</evidence>
<sequence>MMSAHVSLSFSSITLRIARSLPLSMIPRRGILGPYSTIRHFSSRRAVIYSGAGDPAQVLSVSKVSSLPDSVPAGHVGIKFLLSPINPADLNVVQGVYPSKPTIRDNLGTPSPAFIGGNEGVGQVEKLGDGVTELAVGDWVVMIKPQSGTWASHAHVESKNVTKVDKRVGEARAATITVNPPTARGMLSDFRDLEEGDYVIQNGANSAVGQAVIQIAAARKLRTINVVRDRPSINELKRYLVTLGATHVITEQELADGSMRTRLKEWTQGKEIKLGLNCVGGKPTTILAKHLGYNAALVSYGAMSKGPLSLPTESYFVRILANSMVKYETHTSEERQSMLQEITELMLENKLRAPEHEVLIVPESDEDATHILREKLKQIDAGRYGKKLLLKFG</sequence>
<evidence type="ECO:0000256" key="10">
    <source>
        <dbReference type="ARBA" id="ARBA00023160"/>
    </source>
</evidence>
<dbReference type="InterPro" id="IPR051034">
    <property type="entry name" value="Mito_Enoyl-ACP_Reductase"/>
</dbReference>
<proteinExistence type="inferred from homology"/>
<evidence type="ECO:0000256" key="8">
    <source>
        <dbReference type="ARBA" id="ARBA00023098"/>
    </source>
</evidence>
<dbReference type="SMART" id="SM00829">
    <property type="entry name" value="PKS_ER"/>
    <property type="match status" value="1"/>
</dbReference>
<accession>A0A8H3AEF6</accession>
<dbReference type="InterPro" id="IPR013154">
    <property type="entry name" value="ADH-like_N"/>
</dbReference>
<dbReference type="Pfam" id="PF08240">
    <property type="entry name" value="ADH_N"/>
    <property type="match status" value="1"/>
</dbReference>
<evidence type="ECO:0000256" key="11">
    <source>
        <dbReference type="ARBA" id="ARBA00038963"/>
    </source>
</evidence>
<dbReference type="PANTHER" id="PTHR43981:SF2">
    <property type="entry name" value="ENOYL-[ACYL-CARRIER-PROTEIN] REDUCTASE, MITOCHONDRIAL"/>
    <property type="match status" value="1"/>
</dbReference>
<dbReference type="InterPro" id="IPR011032">
    <property type="entry name" value="GroES-like_sf"/>
</dbReference>